<comment type="similarity">
    <text evidence="1">Belongs to the TIM50 family.</text>
</comment>
<dbReference type="Pfam" id="PF03031">
    <property type="entry name" value="NIF"/>
    <property type="match status" value="1"/>
</dbReference>
<comment type="function">
    <text evidence="1">Essential component of the TIM23 complex, a complex that mediates the translocation of transit peptide-containing proteins across the mitochondrial inner membrane.</text>
</comment>
<comment type="subunit">
    <text evidence="1">Component of the TIM23 complex.</text>
</comment>
<keyword evidence="4" id="KW-1185">Reference proteome</keyword>
<dbReference type="SMART" id="SM00577">
    <property type="entry name" value="CPDc"/>
    <property type="match status" value="1"/>
</dbReference>
<evidence type="ECO:0000313" key="4">
    <source>
        <dbReference type="Proteomes" id="UP001633002"/>
    </source>
</evidence>
<protein>
    <recommendedName>
        <fullName evidence="1">Mitochondrial import inner membrane translocase subunit TIM50</fullName>
    </recommendedName>
</protein>
<dbReference type="SUPFAM" id="SSF56784">
    <property type="entry name" value="HAD-like"/>
    <property type="match status" value="1"/>
</dbReference>
<feature type="domain" description="FCP1 homology" evidence="2">
    <location>
        <begin position="126"/>
        <end position="305"/>
    </location>
</feature>
<dbReference type="InterPro" id="IPR004274">
    <property type="entry name" value="FCP1_dom"/>
</dbReference>
<keyword evidence="1" id="KW-0809">Transit peptide</keyword>
<keyword evidence="1" id="KW-0496">Mitochondrion</keyword>
<dbReference type="GO" id="GO:0015031">
    <property type="term" value="P:protein transport"/>
    <property type="evidence" value="ECO:0007669"/>
    <property type="project" value="UniProtKB-KW"/>
</dbReference>
<name>A0ABD3HC68_9MARC</name>
<dbReference type="InterPro" id="IPR023214">
    <property type="entry name" value="HAD_sf"/>
</dbReference>
<evidence type="ECO:0000313" key="3">
    <source>
        <dbReference type="EMBL" id="KAL3686959.1"/>
    </source>
</evidence>
<keyword evidence="1" id="KW-0813">Transport</keyword>
<dbReference type="EMBL" id="JBJQOH010000004">
    <property type="protein sequence ID" value="KAL3686959.1"/>
    <property type="molecule type" value="Genomic_DNA"/>
</dbReference>
<gene>
    <name evidence="3" type="ORF">R1sor_013268</name>
</gene>
<comment type="caution">
    <text evidence="3">The sequence shown here is derived from an EMBL/GenBank/DDBJ whole genome shotgun (WGS) entry which is preliminary data.</text>
</comment>
<dbReference type="PANTHER" id="PTHR12210">
    <property type="entry name" value="DULLARD PROTEIN PHOSPHATASE"/>
    <property type="match status" value="1"/>
</dbReference>
<dbReference type="InterPro" id="IPR050365">
    <property type="entry name" value="TIM50"/>
</dbReference>
<dbReference type="AlphaFoldDB" id="A0ABD3HC68"/>
<keyword evidence="1" id="KW-0653">Protein transport</keyword>
<evidence type="ECO:0000259" key="2">
    <source>
        <dbReference type="PROSITE" id="PS50969"/>
    </source>
</evidence>
<comment type="subcellular location">
    <subcellularLocation>
        <location evidence="1">Mitochondrion inner membrane</location>
        <topology evidence="1">Single-pass membrane protein</topology>
    </subcellularLocation>
</comment>
<reference evidence="3 4" key="1">
    <citation type="submission" date="2024-09" db="EMBL/GenBank/DDBJ databases">
        <title>Chromosome-scale assembly of Riccia sorocarpa.</title>
        <authorList>
            <person name="Paukszto L."/>
        </authorList>
    </citation>
    <scope>NUCLEOTIDE SEQUENCE [LARGE SCALE GENOMIC DNA]</scope>
    <source>
        <strain evidence="3">LP-2024</strain>
        <tissue evidence="3">Aerial parts of the thallus</tissue>
    </source>
</reference>
<dbReference type="GO" id="GO:0005744">
    <property type="term" value="C:TIM23 mitochondrial import inner membrane translocase complex"/>
    <property type="evidence" value="ECO:0007669"/>
    <property type="project" value="UniProtKB-UniRule"/>
</dbReference>
<dbReference type="InterPro" id="IPR036412">
    <property type="entry name" value="HAD-like_sf"/>
</dbReference>
<organism evidence="3 4">
    <name type="scientific">Riccia sorocarpa</name>
    <dbReference type="NCBI Taxonomy" id="122646"/>
    <lineage>
        <taxon>Eukaryota</taxon>
        <taxon>Viridiplantae</taxon>
        <taxon>Streptophyta</taxon>
        <taxon>Embryophyta</taxon>
        <taxon>Marchantiophyta</taxon>
        <taxon>Marchantiopsida</taxon>
        <taxon>Marchantiidae</taxon>
        <taxon>Marchantiales</taxon>
        <taxon>Ricciaceae</taxon>
        <taxon>Riccia</taxon>
    </lineage>
</organism>
<proteinExistence type="inferred from homology"/>
<keyword evidence="1" id="KW-0811">Translocation</keyword>
<dbReference type="Proteomes" id="UP001633002">
    <property type="component" value="Unassembled WGS sequence"/>
</dbReference>
<sequence>MGDAEGFVADKFEKMQLRLQALEDTETRMLNDIHIILPLHREFVELNDLFNVKSAVRERREEDERLKVQVFKMETYMRKVKEDLIGLLVRVLELRAERARLEEWLREQTLAKQDLEEALRMQRPPLLPRRKTIIIDLNGLLMKVGRSKEELAAAARNGYDILNTAYARTWFVPRPGLGGFLRRCLERFNVILWTSRQDKNMAVLLKKYDQMAFFPSDSHTAGVRSIAQHTRPPRSSTKTAFCDAKVLYDFGICTKDVIIIDDTVQKNSPNHPFQAVHPRPFDPFKTVKKDENYLSMVLQPFMDKFRGHNGDGISYVQAN</sequence>
<dbReference type="Gene3D" id="3.40.50.1000">
    <property type="entry name" value="HAD superfamily/HAD-like"/>
    <property type="match status" value="1"/>
</dbReference>
<dbReference type="PROSITE" id="PS50969">
    <property type="entry name" value="FCP1"/>
    <property type="match status" value="1"/>
</dbReference>
<evidence type="ECO:0000256" key="1">
    <source>
        <dbReference type="RuleBase" id="RU365079"/>
    </source>
</evidence>
<accession>A0ABD3HC68</accession>